<evidence type="ECO:0000313" key="1">
    <source>
        <dbReference type="EMBL" id="VWB36972.1"/>
    </source>
</evidence>
<reference evidence="1 2" key="1">
    <citation type="submission" date="2019-09" db="EMBL/GenBank/DDBJ databases">
        <authorList>
            <person name="Depoorter E."/>
        </authorList>
    </citation>
    <scope>NUCLEOTIDE SEQUENCE [LARGE SCALE GENOMIC DNA]</scope>
    <source>
        <strain evidence="1">LMG 26883</strain>
    </source>
</reference>
<evidence type="ECO:0000313" key="2">
    <source>
        <dbReference type="Proteomes" id="UP000494162"/>
    </source>
</evidence>
<gene>
    <name evidence="1" type="ORF">BPS26883_01649</name>
</gene>
<dbReference type="AlphaFoldDB" id="A0A6P2J0W0"/>
<dbReference type="EMBL" id="CABVPP010000008">
    <property type="protein sequence ID" value="VWB36972.1"/>
    <property type="molecule type" value="Genomic_DNA"/>
</dbReference>
<name>A0A6P2J0W0_9BURK</name>
<dbReference type="Proteomes" id="UP000494162">
    <property type="component" value="Unassembled WGS sequence"/>
</dbReference>
<sequence>MSRASGNGVDCALRESDVELRKQAYRGGHDTRQGSTCLAARFVWVFMKRTGLAIVQWPLIRPTGEMQQAAVSTDLEAQRGGSAATKALCIPRIELRALELTDEGRGVLLDFVEWDGDSRDRDLPRGSVGFQCPLRSGASPVLALLLYRPSSRSAPGVEFAAARSAARCSTMRESISVSVATVTSPLPEYSAATSNFAHSGIESLSAMAPSIRSVSVPRSIAVRRTTRDATENVMSPAAISTVEIVLLRPATERTISDTMLRHVRISPAV</sequence>
<proteinExistence type="predicted"/>
<accession>A0A6P2J0W0</accession>
<organism evidence="1 2">
    <name type="scientific">Burkholderia pseudomultivorans</name>
    <dbReference type="NCBI Taxonomy" id="1207504"/>
    <lineage>
        <taxon>Bacteria</taxon>
        <taxon>Pseudomonadati</taxon>
        <taxon>Pseudomonadota</taxon>
        <taxon>Betaproteobacteria</taxon>
        <taxon>Burkholderiales</taxon>
        <taxon>Burkholderiaceae</taxon>
        <taxon>Burkholderia</taxon>
        <taxon>Burkholderia cepacia complex</taxon>
    </lineage>
</organism>
<protein>
    <submittedName>
        <fullName evidence="1">Uncharacterized protein</fullName>
    </submittedName>
</protein>